<keyword evidence="1" id="KW-0472">Membrane</keyword>
<keyword evidence="1" id="KW-1133">Transmembrane helix</keyword>
<reference evidence="2" key="1">
    <citation type="submission" date="2007-04" db="EMBL/GenBank/DDBJ databases">
        <title>Characterization of Tribolium castaneum chemoreceptors.</title>
        <authorList>
            <person name="Abdel-Latief M."/>
        </authorList>
    </citation>
    <scope>NUCLEOTIDE SEQUENCE</scope>
</reference>
<proteinExistence type="predicted"/>
<keyword evidence="2" id="KW-0675">Receptor</keyword>
<evidence type="ECO:0000256" key="1">
    <source>
        <dbReference type="SAM" id="Phobius"/>
    </source>
</evidence>
<gene>
    <name evidence="2" type="primary">or6</name>
</gene>
<name>C0Z3Q4_TRICA</name>
<feature type="transmembrane region" description="Helical" evidence="1">
    <location>
        <begin position="53"/>
        <end position="70"/>
    </location>
</feature>
<dbReference type="EMBL" id="AM689909">
    <property type="protein sequence ID" value="CAM84005.1"/>
    <property type="molecule type" value="Genomic_DNA"/>
</dbReference>
<dbReference type="AlphaFoldDB" id="C0Z3Q4"/>
<feature type="transmembrane region" description="Helical" evidence="1">
    <location>
        <begin position="227"/>
        <end position="251"/>
    </location>
</feature>
<sequence length="311" mass="35862">MYRLVASFVNYMGAESAQQVKELGKIHKDLNKLAMEVNETFGELMLLRFSGDFIYLIVGLSSNAVLNAEYETVLDFVWTFTVYVLWIPMALGFIALTVWYFEDILHHDARINENLTNLIEATKQDYIFRYCFYTGFVFYGASDFTILVLITPVEKLYGHFLNNLENHNLEESVRVFFMLQDLAQSTFNIIEEFMLAKILIDFFYASTDVFYGTASALEVQTSLLATVLSSFIVVLWLLFVVHSIVTISFVFGKVKEQHQVMNEIICERFRSKAAKNYRCEAKLLLRGKVNPLKFTICGFLPLDYCLAYTVS</sequence>
<feature type="transmembrane region" description="Helical" evidence="1">
    <location>
        <begin position="76"/>
        <end position="101"/>
    </location>
</feature>
<keyword evidence="1" id="KW-0812">Transmembrane</keyword>
<feature type="transmembrane region" description="Helical" evidence="1">
    <location>
        <begin position="130"/>
        <end position="150"/>
    </location>
</feature>
<accession>C0Z3Q4</accession>
<organism evidence="2">
    <name type="scientific">Tribolium castaneum</name>
    <name type="common">Red flour beetle</name>
    <dbReference type="NCBI Taxonomy" id="7070"/>
    <lineage>
        <taxon>Eukaryota</taxon>
        <taxon>Metazoa</taxon>
        <taxon>Ecdysozoa</taxon>
        <taxon>Arthropoda</taxon>
        <taxon>Hexapoda</taxon>
        <taxon>Insecta</taxon>
        <taxon>Pterygota</taxon>
        <taxon>Neoptera</taxon>
        <taxon>Endopterygota</taxon>
        <taxon>Coleoptera</taxon>
        <taxon>Polyphaga</taxon>
        <taxon>Cucujiformia</taxon>
        <taxon>Tenebrionidae</taxon>
        <taxon>Tenebrionidae incertae sedis</taxon>
        <taxon>Tribolium</taxon>
    </lineage>
</organism>
<protein>
    <submittedName>
        <fullName evidence="2">Olfactory receptor 6</fullName>
    </submittedName>
</protein>
<evidence type="ECO:0000313" key="2">
    <source>
        <dbReference type="EMBL" id="CAM84005.1"/>
    </source>
</evidence>